<feature type="compositionally biased region" description="Polar residues" evidence="1">
    <location>
        <begin position="76"/>
        <end position="85"/>
    </location>
</feature>
<evidence type="ECO:0000313" key="4">
    <source>
        <dbReference type="Proteomes" id="UP000011715"/>
    </source>
</evidence>
<feature type="region of interest" description="Disordered" evidence="1">
    <location>
        <begin position="103"/>
        <end position="142"/>
    </location>
</feature>
<feature type="region of interest" description="Disordered" evidence="1">
    <location>
        <begin position="155"/>
        <end position="214"/>
    </location>
</feature>
<feature type="region of interest" description="Disordered" evidence="1">
    <location>
        <begin position="16"/>
        <end position="89"/>
    </location>
</feature>
<reference evidence="3" key="5">
    <citation type="submission" date="2015-06" db="UniProtKB">
        <authorList>
            <consortium name="EnsemblFungi"/>
        </authorList>
    </citation>
    <scope>IDENTIFICATION</scope>
    <source>
        <strain evidence="3">ATCC 64411</strain>
    </source>
</reference>
<name>A0A0C4DJZ6_MAGP6</name>
<feature type="compositionally biased region" description="Polar residues" evidence="1">
    <location>
        <begin position="37"/>
        <end position="60"/>
    </location>
</feature>
<reference evidence="3" key="4">
    <citation type="journal article" date="2015" name="G3 (Bethesda)">
        <title>Genome sequences of three phytopathogenic species of the Magnaporthaceae family of fungi.</title>
        <authorList>
            <person name="Okagaki L.H."/>
            <person name="Nunes C.C."/>
            <person name="Sailsbery J."/>
            <person name="Clay B."/>
            <person name="Brown D."/>
            <person name="John T."/>
            <person name="Oh Y."/>
            <person name="Young N."/>
            <person name="Fitzgerald M."/>
            <person name="Haas B.J."/>
            <person name="Zeng Q."/>
            <person name="Young S."/>
            <person name="Adiconis X."/>
            <person name="Fan L."/>
            <person name="Levin J.Z."/>
            <person name="Mitchell T.K."/>
            <person name="Okubara P.A."/>
            <person name="Farman M.L."/>
            <person name="Kohn L.M."/>
            <person name="Birren B."/>
            <person name="Ma L.-J."/>
            <person name="Dean R.A."/>
        </authorList>
    </citation>
    <scope>NUCLEOTIDE SEQUENCE</scope>
    <source>
        <strain evidence="3">ATCC 64411 / 73-15</strain>
    </source>
</reference>
<evidence type="ECO:0000256" key="1">
    <source>
        <dbReference type="SAM" id="MobiDB-lite"/>
    </source>
</evidence>
<reference evidence="4" key="2">
    <citation type="submission" date="2010-05" db="EMBL/GenBank/DDBJ databases">
        <title>The genome sequence of Magnaporthe poae strain ATCC 64411.</title>
        <authorList>
            <person name="Ma L.-J."/>
            <person name="Dead R."/>
            <person name="Young S."/>
            <person name="Zeng Q."/>
            <person name="Koehrsen M."/>
            <person name="Alvarado L."/>
            <person name="Berlin A."/>
            <person name="Chapman S.B."/>
            <person name="Chen Z."/>
            <person name="Freedman E."/>
            <person name="Gellesch M."/>
            <person name="Goldberg J."/>
            <person name="Griggs A."/>
            <person name="Gujja S."/>
            <person name="Heilman E.R."/>
            <person name="Heiman D."/>
            <person name="Hepburn T."/>
            <person name="Howarth C."/>
            <person name="Jen D."/>
            <person name="Larson L."/>
            <person name="Mehta T."/>
            <person name="Neiman D."/>
            <person name="Pearson M."/>
            <person name="Roberts A."/>
            <person name="Saif S."/>
            <person name="Shea T."/>
            <person name="Shenoy N."/>
            <person name="Sisk P."/>
            <person name="Stolte C."/>
            <person name="Sykes S."/>
            <person name="Walk T."/>
            <person name="White J."/>
            <person name="Yandava C."/>
            <person name="Haas B."/>
            <person name="Nusbaum C."/>
            <person name="Birren B."/>
        </authorList>
    </citation>
    <scope>NUCLEOTIDE SEQUENCE [LARGE SCALE GENOMIC DNA]</scope>
    <source>
        <strain evidence="4">ATCC 64411 / 73-15</strain>
    </source>
</reference>
<keyword evidence="4" id="KW-1185">Reference proteome</keyword>
<dbReference type="EMBL" id="ADBL01000012">
    <property type="status" value="NOT_ANNOTATED_CDS"/>
    <property type="molecule type" value="Genomic_DNA"/>
</dbReference>
<sequence length="214" mass="23911">MAQLLGVQVVDFSMAARLEPSQLQVHDKAKERESWQERASPTANEPRTRSQFSAGPSTTDPRYLESHSSRLAASGPPSQEPTNPETDFIWVNPHAGRFYVRTMQQSPPELEVTRGALSTDNRGRDAESRPTSQPMHGRRWGQGLVVLEPIPISAPAAEKMRPSQLLDAAARSSESTDFVAVRRDHLPPHRRQQQQQKAHGLPSSLSLEEPKRRD</sequence>
<reference evidence="2" key="1">
    <citation type="submission" date="2010-05" db="EMBL/GenBank/DDBJ databases">
        <title>The Genome Sequence of Magnaporthe poae strain ATCC 64411.</title>
        <authorList>
            <consortium name="The Broad Institute Genome Sequencing Platform"/>
            <consortium name="Broad Institute Genome Sequencing Center for Infectious Disease"/>
            <person name="Ma L.-J."/>
            <person name="Dead R."/>
            <person name="Young S."/>
            <person name="Zeng Q."/>
            <person name="Koehrsen M."/>
            <person name="Alvarado L."/>
            <person name="Berlin A."/>
            <person name="Chapman S.B."/>
            <person name="Chen Z."/>
            <person name="Freedman E."/>
            <person name="Gellesch M."/>
            <person name="Goldberg J."/>
            <person name="Griggs A."/>
            <person name="Gujja S."/>
            <person name="Heilman E.R."/>
            <person name="Heiman D."/>
            <person name="Hepburn T."/>
            <person name="Howarth C."/>
            <person name="Jen D."/>
            <person name="Larson L."/>
            <person name="Mehta T."/>
            <person name="Neiman D."/>
            <person name="Pearson M."/>
            <person name="Roberts A."/>
            <person name="Saif S."/>
            <person name="Shea T."/>
            <person name="Shenoy N."/>
            <person name="Sisk P."/>
            <person name="Stolte C."/>
            <person name="Sykes S."/>
            <person name="Walk T."/>
            <person name="White J."/>
            <person name="Yandava C."/>
            <person name="Haas B."/>
            <person name="Nusbaum C."/>
            <person name="Birren B."/>
        </authorList>
    </citation>
    <scope>NUCLEOTIDE SEQUENCE</scope>
    <source>
        <strain evidence="2">ATCC 64411</strain>
    </source>
</reference>
<proteinExistence type="predicted"/>
<evidence type="ECO:0000313" key="3">
    <source>
        <dbReference type="EnsemblFungi" id="MAPG_00057T0"/>
    </source>
</evidence>
<dbReference type="EMBL" id="GL876966">
    <property type="protein sequence ID" value="KLU80961.1"/>
    <property type="molecule type" value="Genomic_DNA"/>
</dbReference>
<gene>
    <name evidence="2" type="ORF">MAPG_00057</name>
</gene>
<dbReference type="AlphaFoldDB" id="A0A0C4DJZ6"/>
<feature type="compositionally biased region" description="Basic and acidic residues" evidence="1">
    <location>
        <begin position="25"/>
        <end position="36"/>
    </location>
</feature>
<protein>
    <submittedName>
        <fullName evidence="2 3">Uncharacterized protein</fullName>
    </submittedName>
</protein>
<dbReference type="VEuPathDB" id="FungiDB:MAPG_00057"/>
<evidence type="ECO:0000313" key="2">
    <source>
        <dbReference type="EMBL" id="KLU80961.1"/>
    </source>
</evidence>
<dbReference type="EnsemblFungi" id="MAPG_00057T0">
    <property type="protein sequence ID" value="MAPG_00057T0"/>
    <property type="gene ID" value="MAPG_00057"/>
</dbReference>
<reference evidence="2" key="3">
    <citation type="submission" date="2011-03" db="EMBL/GenBank/DDBJ databases">
        <title>Annotation of Magnaporthe poae ATCC 64411.</title>
        <authorList>
            <person name="Ma L.-J."/>
            <person name="Dead R."/>
            <person name="Young S.K."/>
            <person name="Zeng Q."/>
            <person name="Gargeya S."/>
            <person name="Fitzgerald M."/>
            <person name="Haas B."/>
            <person name="Abouelleil A."/>
            <person name="Alvarado L."/>
            <person name="Arachchi H.M."/>
            <person name="Berlin A."/>
            <person name="Brown A."/>
            <person name="Chapman S.B."/>
            <person name="Chen Z."/>
            <person name="Dunbar C."/>
            <person name="Freedman E."/>
            <person name="Gearin G."/>
            <person name="Gellesch M."/>
            <person name="Goldberg J."/>
            <person name="Griggs A."/>
            <person name="Gujja S."/>
            <person name="Heiman D."/>
            <person name="Howarth C."/>
            <person name="Larson L."/>
            <person name="Lui A."/>
            <person name="MacDonald P.J.P."/>
            <person name="Mehta T."/>
            <person name="Montmayeur A."/>
            <person name="Murphy C."/>
            <person name="Neiman D."/>
            <person name="Pearson M."/>
            <person name="Priest M."/>
            <person name="Roberts A."/>
            <person name="Saif S."/>
            <person name="Shea T."/>
            <person name="Shenoy N."/>
            <person name="Sisk P."/>
            <person name="Stolte C."/>
            <person name="Sykes S."/>
            <person name="Yandava C."/>
            <person name="Wortman J."/>
            <person name="Nusbaum C."/>
            <person name="Birren B."/>
        </authorList>
    </citation>
    <scope>NUCLEOTIDE SEQUENCE</scope>
    <source>
        <strain evidence="2">ATCC 64411</strain>
    </source>
</reference>
<organism evidence="3 4">
    <name type="scientific">Magnaporthiopsis poae (strain ATCC 64411 / 73-15)</name>
    <name type="common">Kentucky bluegrass fungus</name>
    <name type="synonym">Magnaporthe poae</name>
    <dbReference type="NCBI Taxonomy" id="644358"/>
    <lineage>
        <taxon>Eukaryota</taxon>
        <taxon>Fungi</taxon>
        <taxon>Dikarya</taxon>
        <taxon>Ascomycota</taxon>
        <taxon>Pezizomycotina</taxon>
        <taxon>Sordariomycetes</taxon>
        <taxon>Sordariomycetidae</taxon>
        <taxon>Magnaporthales</taxon>
        <taxon>Magnaporthaceae</taxon>
        <taxon>Magnaporthiopsis</taxon>
    </lineage>
</organism>
<dbReference type="Proteomes" id="UP000011715">
    <property type="component" value="Unassembled WGS sequence"/>
</dbReference>
<accession>A0A0C4DJZ6</accession>